<dbReference type="PANTHER" id="PTHR11778">
    <property type="entry name" value="SERYL-TRNA SYNTHETASE"/>
    <property type="match status" value="1"/>
</dbReference>
<feature type="binding site" evidence="11">
    <location>
        <begin position="290"/>
        <end position="293"/>
    </location>
    <ligand>
        <name>ATP</name>
        <dbReference type="ChEBI" id="CHEBI:30616"/>
    </ligand>
</feature>
<feature type="binding site" evidence="10">
    <location>
        <position position="274"/>
    </location>
    <ligand>
        <name>L-serine</name>
        <dbReference type="ChEBI" id="CHEBI:33384"/>
    </ligand>
</feature>
<dbReference type="InterPro" id="IPR033729">
    <property type="entry name" value="SerRS_core"/>
</dbReference>
<evidence type="ECO:0000313" key="14">
    <source>
        <dbReference type="EMBL" id="WFD02201.1"/>
    </source>
</evidence>
<evidence type="ECO:0000256" key="8">
    <source>
        <dbReference type="ARBA" id="ARBA00031113"/>
    </source>
</evidence>
<comment type="similarity">
    <text evidence="1">Belongs to the class-II aminoacyl-tRNA synthetase family. Type-1 seryl-tRNA synthetase subfamily.</text>
</comment>
<dbReference type="AlphaFoldDB" id="A0AAF0DYZ2"/>
<evidence type="ECO:0000256" key="10">
    <source>
        <dbReference type="PIRSR" id="PIRSR001529-1"/>
    </source>
</evidence>
<sequence length="452" mass="51708">MIDLLQLQVEKGGDPEVVRESQRKRGASVELVDEVLAAYKEWVSLEFQLNNLQQEVNATQKAITAKKKNKENADEELAKKKEVDAQVAEFKPKVAEAERAMRVKAGTIGNIVGDKVPVSLTEDDNLEVKKWHPDGPNAQVEKKNDILSHHEVMYRLELFDTDRGAKIAGHRGFYLTGDGVDLNQALINYGLDFLRKKGYKKMMTPFMMRKEHMAKTAQLEDFDEELYKVTGDEDDKYLIATSEQPISAFHSNEWFEKPAEQLPIRYAGYSTCFRKEAGSHGKDTWGIFRVHQFEKVEQFCITDPASSWDMLDQMMVNSEEFYQSLQIPYHVVAIVSGALNNAAAMKYDLEAWFPYQGEFKELVSCSNCTDYQSRRLEVRCGIKKQGDTKKQYCHMLNGTLCATERALCCIVENWQTPEGLRIPPVLQPYMQGRDFLPFVRDLPKGSTSQKRK</sequence>
<keyword evidence="7" id="KW-0030">Aminoacyl-tRNA synthetase</keyword>
<accession>A0AAF0DYZ2</accession>
<gene>
    <name evidence="14" type="primary">SES1</name>
    <name evidence="14" type="ORF">MOBT1_000882</name>
</gene>
<dbReference type="EC" id="6.1.1.11" evidence="2"/>
<evidence type="ECO:0000256" key="6">
    <source>
        <dbReference type="ARBA" id="ARBA00022917"/>
    </source>
</evidence>
<dbReference type="GO" id="GO:0005524">
    <property type="term" value="F:ATP binding"/>
    <property type="evidence" value="ECO:0007669"/>
    <property type="project" value="UniProtKB-KW"/>
</dbReference>
<dbReference type="InterPro" id="IPR002317">
    <property type="entry name" value="Ser-tRNA-ligase_type_1"/>
</dbReference>
<evidence type="ECO:0000256" key="2">
    <source>
        <dbReference type="ARBA" id="ARBA00012840"/>
    </source>
</evidence>
<evidence type="ECO:0000256" key="7">
    <source>
        <dbReference type="ARBA" id="ARBA00023146"/>
    </source>
</evidence>
<dbReference type="SUPFAM" id="SSF46589">
    <property type="entry name" value="tRNA-binding arm"/>
    <property type="match status" value="1"/>
</dbReference>
<feature type="binding site" evidence="11">
    <location>
        <begin position="274"/>
        <end position="276"/>
    </location>
    <ligand>
        <name>ATP</name>
        <dbReference type="ChEBI" id="CHEBI:30616"/>
    </ligand>
</feature>
<dbReference type="PRINTS" id="PR00981">
    <property type="entry name" value="TRNASYNTHSER"/>
</dbReference>
<feature type="site" description="Important for serine binding" evidence="10">
    <location>
        <position position="399"/>
    </location>
</feature>
<feature type="coiled-coil region" evidence="12">
    <location>
        <begin position="49"/>
        <end position="83"/>
    </location>
</feature>
<keyword evidence="4" id="KW-0547">Nucleotide-binding</keyword>
<dbReference type="SUPFAM" id="SSF55681">
    <property type="entry name" value="Class II aaRS and biotin synthetases"/>
    <property type="match status" value="1"/>
</dbReference>
<dbReference type="InterPro" id="IPR010978">
    <property type="entry name" value="tRNA-bd_arm"/>
</dbReference>
<dbReference type="InterPro" id="IPR006195">
    <property type="entry name" value="aa-tRNA-synth_II"/>
</dbReference>
<keyword evidence="5 11" id="KW-0067">ATP-binding</keyword>
<feature type="domain" description="Aminoacyl-transfer RNA synthetases class-II family profile" evidence="13">
    <location>
        <begin position="145"/>
        <end position="437"/>
    </location>
</feature>
<dbReference type="PROSITE" id="PS50862">
    <property type="entry name" value="AA_TRNA_LIGASE_II"/>
    <property type="match status" value="1"/>
</dbReference>
<keyword evidence="12" id="KW-0175">Coiled coil</keyword>
<dbReference type="FunFam" id="3.30.930.10:FF:000026">
    <property type="entry name" value="Seryl-tRNA synthetase, cytoplasmic"/>
    <property type="match status" value="1"/>
</dbReference>
<dbReference type="InterPro" id="IPR042103">
    <property type="entry name" value="SerRS_1_N_sf"/>
</dbReference>
<dbReference type="NCBIfam" id="TIGR00414">
    <property type="entry name" value="serS"/>
    <property type="match status" value="1"/>
</dbReference>
<keyword evidence="3 14" id="KW-0436">Ligase</keyword>
<keyword evidence="15" id="KW-1185">Reference proteome</keyword>
<feature type="binding site" evidence="10">
    <location>
        <position position="241"/>
    </location>
    <ligand>
        <name>L-serine</name>
        <dbReference type="ChEBI" id="CHEBI:33384"/>
    </ligand>
</feature>
<dbReference type="Pfam" id="PF02403">
    <property type="entry name" value="Seryl_tRNA_N"/>
    <property type="match status" value="1"/>
</dbReference>
<reference evidence="14" key="1">
    <citation type="submission" date="2023-03" db="EMBL/GenBank/DDBJ databases">
        <title>Mating type loci evolution in Malassezia.</title>
        <authorList>
            <person name="Coelho M.A."/>
        </authorList>
    </citation>
    <scope>NUCLEOTIDE SEQUENCE</scope>
    <source>
        <strain evidence="14">CBS 7876</strain>
    </source>
</reference>
<dbReference type="Pfam" id="PF00587">
    <property type="entry name" value="tRNA-synt_2b"/>
    <property type="match status" value="1"/>
</dbReference>
<dbReference type="Proteomes" id="UP001214603">
    <property type="component" value="Chromosome 1"/>
</dbReference>
<evidence type="ECO:0000256" key="5">
    <source>
        <dbReference type="ARBA" id="ARBA00022840"/>
    </source>
</evidence>
<evidence type="ECO:0000256" key="1">
    <source>
        <dbReference type="ARBA" id="ARBA00010728"/>
    </source>
</evidence>
<dbReference type="GO" id="GO:0006434">
    <property type="term" value="P:seryl-tRNA aminoacylation"/>
    <property type="evidence" value="ECO:0007669"/>
    <property type="project" value="InterPro"/>
</dbReference>
<dbReference type="GO" id="GO:0004828">
    <property type="term" value="F:serine-tRNA ligase activity"/>
    <property type="evidence" value="ECO:0007669"/>
    <property type="project" value="UniProtKB-EC"/>
</dbReference>
<name>A0AAF0DYZ2_9BASI</name>
<dbReference type="InterPro" id="IPR002314">
    <property type="entry name" value="aa-tRNA-synt_IIb"/>
</dbReference>
<evidence type="ECO:0000256" key="11">
    <source>
        <dbReference type="PIRSR" id="PIRSR001529-2"/>
    </source>
</evidence>
<feature type="binding site" evidence="10">
    <location>
        <position position="397"/>
    </location>
    <ligand>
        <name>L-serine</name>
        <dbReference type="ChEBI" id="CHEBI:33384"/>
    </ligand>
</feature>
<evidence type="ECO:0000256" key="4">
    <source>
        <dbReference type="ARBA" id="ARBA00022741"/>
    </source>
</evidence>
<organism evidence="14 15">
    <name type="scientific">Malassezia obtusa</name>
    <dbReference type="NCBI Taxonomy" id="76774"/>
    <lineage>
        <taxon>Eukaryota</taxon>
        <taxon>Fungi</taxon>
        <taxon>Dikarya</taxon>
        <taxon>Basidiomycota</taxon>
        <taxon>Ustilaginomycotina</taxon>
        <taxon>Malasseziomycetes</taxon>
        <taxon>Malasseziales</taxon>
        <taxon>Malasseziaceae</taxon>
        <taxon>Malassezia</taxon>
    </lineage>
</organism>
<dbReference type="EMBL" id="CP119934">
    <property type="protein sequence ID" value="WFD02201.1"/>
    <property type="molecule type" value="Genomic_DNA"/>
</dbReference>
<proteinExistence type="inferred from homology"/>
<dbReference type="PIRSF" id="PIRSF001529">
    <property type="entry name" value="Ser-tRNA-synth_IIa"/>
    <property type="match status" value="1"/>
</dbReference>
<evidence type="ECO:0000259" key="13">
    <source>
        <dbReference type="PROSITE" id="PS50862"/>
    </source>
</evidence>
<keyword evidence="6" id="KW-0648">Protein biosynthesis</keyword>
<evidence type="ECO:0000256" key="12">
    <source>
        <dbReference type="SAM" id="Coils"/>
    </source>
</evidence>
<dbReference type="CDD" id="cd00770">
    <property type="entry name" value="SerRS_core"/>
    <property type="match status" value="1"/>
</dbReference>
<evidence type="ECO:0000313" key="15">
    <source>
        <dbReference type="Proteomes" id="UP001214603"/>
    </source>
</evidence>
<dbReference type="InterPro" id="IPR045864">
    <property type="entry name" value="aa-tRNA-synth_II/BPL/LPL"/>
</dbReference>
<evidence type="ECO:0000256" key="9">
    <source>
        <dbReference type="ARBA" id="ARBA00034892"/>
    </source>
</evidence>
<evidence type="ECO:0000256" key="3">
    <source>
        <dbReference type="ARBA" id="ARBA00022598"/>
    </source>
</evidence>
<feature type="binding site" evidence="11">
    <location>
        <begin position="361"/>
        <end position="364"/>
    </location>
    <ligand>
        <name>ATP</name>
        <dbReference type="ChEBI" id="CHEBI:30616"/>
    </ligand>
</feature>
<feature type="binding site" evidence="10">
    <location>
        <position position="297"/>
    </location>
    <ligand>
        <name>L-serine</name>
        <dbReference type="ChEBI" id="CHEBI:33384"/>
    </ligand>
</feature>
<dbReference type="InterPro" id="IPR015866">
    <property type="entry name" value="Ser-tRNA-synth_1_N"/>
</dbReference>
<protein>
    <recommendedName>
        <fullName evidence="2">serine--tRNA ligase</fullName>
        <ecNumber evidence="2">6.1.1.11</ecNumber>
    </recommendedName>
    <alternativeName>
        <fullName evidence="8">Seryl-tRNA synthetase</fullName>
    </alternativeName>
    <alternativeName>
        <fullName evidence="9">Seryl-tRNA(Ser) synthetase</fullName>
    </alternativeName>
</protein>
<dbReference type="Gene3D" id="1.10.287.40">
    <property type="entry name" value="Serine-tRNA synthetase, tRNA binding domain"/>
    <property type="match status" value="1"/>
</dbReference>
<dbReference type="Gene3D" id="3.30.930.10">
    <property type="entry name" value="Bira Bifunctional Protein, Domain 2"/>
    <property type="match status" value="1"/>
</dbReference>